<keyword evidence="3" id="KW-1185">Reference proteome</keyword>
<name>A0AAP2CPT5_9RHOB</name>
<dbReference type="Proteomes" id="UP001315686">
    <property type="component" value="Unassembled WGS sequence"/>
</dbReference>
<proteinExistence type="predicted"/>
<accession>A0AAP2CPT5</accession>
<evidence type="ECO:0000313" key="3">
    <source>
        <dbReference type="Proteomes" id="UP001315686"/>
    </source>
</evidence>
<dbReference type="AlphaFoldDB" id="A0AAP2CPT5"/>
<feature type="transmembrane region" description="Helical" evidence="1">
    <location>
        <begin position="96"/>
        <end position="115"/>
    </location>
</feature>
<reference evidence="2 3" key="1">
    <citation type="journal article" date="2021" name="Arch. Microbiol.">
        <title>Harenicola maris gen. nov., sp. nov. isolated from the Sea of Japan shallow sediments.</title>
        <authorList>
            <person name="Romanenko L.A."/>
            <person name="Kurilenko V.V."/>
            <person name="Chernysheva N.Y."/>
            <person name="Tekutyeva L.A."/>
            <person name="Velansky P.V."/>
            <person name="Svetashev V.I."/>
            <person name="Isaeva M.P."/>
        </authorList>
    </citation>
    <scope>NUCLEOTIDE SEQUENCE [LARGE SCALE GENOMIC DNA]</scope>
    <source>
        <strain evidence="2 3">KMM 3653</strain>
    </source>
</reference>
<sequence length="221" mass="24324">MDLFANSFVIGVAALLGGIILGAVICLATLLPALLEKVKEAQSADILDRKGRRTEKTAGGKMGLGGKLGNVGVIAKAGTQAQAPTSLGTSVLRPTIGLRMISILLTPVAVYLLFFHPMGPEMIPFPYGREVVMAILIYALIYIQTYEVRYDRDGIVTRDGFFRRKEFKWGDLISVKDRGTYEQVLKFETGKMTMQKYLVGMADFLTLAHDHSERNKQLSHA</sequence>
<gene>
    <name evidence="2" type="ORF">IV417_08410</name>
</gene>
<feature type="transmembrane region" description="Helical" evidence="1">
    <location>
        <begin position="12"/>
        <end position="35"/>
    </location>
</feature>
<feature type="transmembrane region" description="Helical" evidence="1">
    <location>
        <begin position="127"/>
        <end position="143"/>
    </location>
</feature>
<dbReference type="RefSeq" id="WP_327793641.1">
    <property type="nucleotide sequence ID" value="NZ_JADQAZ010000002.1"/>
</dbReference>
<keyword evidence="1" id="KW-1133">Transmembrane helix</keyword>
<evidence type="ECO:0000256" key="1">
    <source>
        <dbReference type="SAM" id="Phobius"/>
    </source>
</evidence>
<keyword evidence="1" id="KW-0472">Membrane</keyword>
<organism evidence="2 3">
    <name type="scientific">Harenicola maris</name>
    <dbReference type="NCBI Taxonomy" id="2841044"/>
    <lineage>
        <taxon>Bacteria</taxon>
        <taxon>Pseudomonadati</taxon>
        <taxon>Pseudomonadota</taxon>
        <taxon>Alphaproteobacteria</taxon>
        <taxon>Rhodobacterales</taxon>
        <taxon>Paracoccaceae</taxon>
        <taxon>Harenicola</taxon>
    </lineage>
</organism>
<evidence type="ECO:0000313" key="2">
    <source>
        <dbReference type="EMBL" id="MBT0957406.1"/>
    </source>
</evidence>
<comment type="caution">
    <text evidence="2">The sequence shown here is derived from an EMBL/GenBank/DDBJ whole genome shotgun (WGS) entry which is preliminary data.</text>
</comment>
<protein>
    <recommendedName>
        <fullName evidence="4">PH domain-containing protein</fullName>
    </recommendedName>
</protein>
<evidence type="ECO:0008006" key="4">
    <source>
        <dbReference type="Google" id="ProtNLM"/>
    </source>
</evidence>
<keyword evidence="1" id="KW-0812">Transmembrane</keyword>
<dbReference type="EMBL" id="JADQAZ010000002">
    <property type="protein sequence ID" value="MBT0957406.1"/>
    <property type="molecule type" value="Genomic_DNA"/>
</dbReference>